<dbReference type="Proteomes" id="UP000030748">
    <property type="component" value="Unassembled WGS sequence"/>
</dbReference>
<accession>A0A022PV79</accession>
<organism evidence="2 3">
    <name type="scientific">Erythranthe guttata</name>
    <name type="common">Yellow monkey flower</name>
    <name type="synonym">Mimulus guttatus</name>
    <dbReference type="NCBI Taxonomy" id="4155"/>
    <lineage>
        <taxon>Eukaryota</taxon>
        <taxon>Viridiplantae</taxon>
        <taxon>Streptophyta</taxon>
        <taxon>Embryophyta</taxon>
        <taxon>Tracheophyta</taxon>
        <taxon>Spermatophyta</taxon>
        <taxon>Magnoliopsida</taxon>
        <taxon>eudicotyledons</taxon>
        <taxon>Gunneridae</taxon>
        <taxon>Pentapetalae</taxon>
        <taxon>asterids</taxon>
        <taxon>lamiids</taxon>
        <taxon>Lamiales</taxon>
        <taxon>Phrymaceae</taxon>
        <taxon>Erythranthe</taxon>
    </lineage>
</organism>
<keyword evidence="3" id="KW-1185">Reference proteome</keyword>
<dbReference type="STRING" id="4155.A0A022PV79"/>
<feature type="compositionally biased region" description="Basic and acidic residues" evidence="1">
    <location>
        <begin position="18"/>
        <end position="82"/>
    </location>
</feature>
<protein>
    <submittedName>
        <fullName evidence="2">Uncharacterized protein</fullName>
    </submittedName>
</protein>
<dbReference type="AlphaFoldDB" id="A0A022PV79"/>
<feature type="compositionally biased region" description="Basic and acidic residues" evidence="1">
    <location>
        <begin position="93"/>
        <end position="107"/>
    </location>
</feature>
<sequence>MSHSDERLGRKSQHDKHTHADERHEKSSHPSYGGREKRPSHAERSNSGKEDLSRSSDRHGEGRHNKHHDVEPKKYHEKRGQYDSDSSLGHHSAQKDVKRRVDSDFKGSHRKHRNFSGSGFEPSSPERRRDGGHDSRHSRHSTKHSRDGHHADRWQTANGSDEDYRDEYRYRKRRAH</sequence>
<feature type="compositionally biased region" description="Basic and acidic residues" evidence="1">
    <location>
        <begin position="144"/>
        <end position="153"/>
    </location>
</feature>
<proteinExistence type="predicted"/>
<evidence type="ECO:0000313" key="3">
    <source>
        <dbReference type="Proteomes" id="UP000030748"/>
    </source>
</evidence>
<gene>
    <name evidence="2" type="ORF">MIMGU_mgv1a014846mg</name>
</gene>
<dbReference type="EMBL" id="KI632284">
    <property type="protein sequence ID" value="EYU20302.1"/>
    <property type="molecule type" value="Genomic_DNA"/>
</dbReference>
<feature type="region of interest" description="Disordered" evidence="1">
    <location>
        <begin position="1"/>
        <end position="176"/>
    </location>
</feature>
<reference evidence="2 3" key="1">
    <citation type="journal article" date="2013" name="Proc. Natl. Acad. Sci. U.S.A.">
        <title>Fine-scale variation in meiotic recombination in Mimulus inferred from population shotgun sequencing.</title>
        <authorList>
            <person name="Hellsten U."/>
            <person name="Wright K.M."/>
            <person name="Jenkins J."/>
            <person name="Shu S."/>
            <person name="Yuan Y."/>
            <person name="Wessler S.R."/>
            <person name="Schmutz J."/>
            <person name="Willis J.H."/>
            <person name="Rokhsar D.S."/>
        </authorList>
    </citation>
    <scope>NUCLEOTIDE SEQUENCE [LARGE SCALE GENOMIC DNA]</scope>
    <source>
        <strain evidence="3">cv. DUN x IM62</strain>
    </source>
</reference>
<evidence type="ECO:0000256" key="1">
    <source>
        <dbReference type="SAM" id="MobiDB-lite"/>
    </source>
</evidence>
<name>A0A022PV79_ERYGU</name>
<evidence type="ECO:0000313" key="2">
    <source>
        <dbReference type="EMBL" id="EYU20302.1"/>
    </source>
</evidence>
<dbReference type="eggNOG" id="KOG0314">
    <property type="taxonomic scope" value="Eukaryota"/>
</dbReference>
<feature type="compositionally biased region" description="Basic and acidic residues" evidence="1">
    <location>
        <begin position="124"/>
        <end position="135"/>
    </location>
</feature>